<protein>
    <submittedName>
        <fullName evidence="3">PadR family transcriptional regulator</fullName>
    </submittedName>
</protein>
<dbReference type="InterPro" id="IPR036390">
    <property type="entry name" value="WH_DNA-bd_sf"/>
</dbReference>
<dbReference type="Pfam" id="PF03551">
    <property type="entry name" value="PadR"/>
    <property type="match status" value="1"/>
</dbReference>
<dbReference type="OrthoDB" id="9814826at2"/>
<evidence type="ECO:0000313" key="3">
    <source>
        <dbReference type="EMBL" id="APR52885.1"/>
    </source>
</evidence>
<accession>A0A1L6JAD1</accession>
<feature type="region of interest" description="Disordered" evidence="1">
    <location>
        <begin position="1"/>
        <end position="27"/>
    </location>
</feature>
<gene>
    <name evidence="3" type="ORF">BRX40_11045</name>
    <name evidence="4" type="ORF">CA257_08740</name>
</gene>
<feature type="compositionally biased region" description="Basic residues" evidence="1">
    <location>
        <begin position="1"/>
        <end position="10"/>
    </location>
</feature>
<dbReference type="InterPro" id="IPR005149">
    <property type="entry name" value="Tscrpt_reg_PadR_N"/>
</dbReference>
<reference evidence="4 6" key="3">
    <citation type="submission" date="2018-07" db="EMBL/GenBank/DDBJ databases">
        <title>Genomic and Epidemiologic Investigation of an Indolent Hospital Outbreak.</title>
        <authorList>
            <person name="Johnson R.C."/>
            <person name="Deming C."/>
            <person name="Conlan S."/>
            <person name="Zellmer C.J."/>
            <person name="Michelin A.V."/>
            <person name="Lee-Lin S."/>
            <person name="Thomas P.J."/>
            <person name="Park M."/>
            <person name="Weingarten R.A."/>
            <person name="Less J."/>
            <person name="Dekker J.P."/>
            <person name="Frank K.M."/>
            <person name="Musser K.A."/>
            <person name="Mcquiston J.R."/>
            <person name="Henderson D.K."/>
            <person name="Lau A.F."/>
            <person name="Palmore T.N."/>
            <person name="Segre J.A."/>
        </authorList>
    </citation>
    <scope>NUCLEOTIDE SEQUENCE [LARGE SCALE GENOMIC DNA]</scope>
    <source>
        <strain evidence="4 6">SK-NIH.Env10_0317</strain>
    </source>
</reference>
<dbReference type="STRING" id="93064.BRX40_11045"/>
<evidence type="ECO:0000313" key="6">
    <source>
        <dbReference type="Proteomes" id="UP000286681"/>
    </source>
</evidence>
<evidence type="ECO:0000313" key="5">
    <source>
        <dbReference type="Proteomes" id="UP000185161"/>
    </source>
</evidence>
<dbReference type="Proteomes" id="UP000185161">
    <property type="component" value="Chromosome"/>
</dbReference>
<proteinExistence type="predicted"/>
<dbReference type="AlphaFoldDB" id="A0A1L6JAD1"/>
<dbReference type="KEGG" id="skr:BRX40_11045"/>
<dbReference type="EMBL" id="QQWO01000006">
    <property type="protein sequence ID" value="RSV04144.1"/>
    <property type="molecule type" value="Genomic_DNA"/>
</dbReference>
<dbReference type="Gene3D" id="1.10.10.10">
    <property type="entry name" value="Winged helix-like DNA-binding domain superfamily/Winged helix DNA-binding domain"/>
    <property type="match status" value="1"/>
</dbReference>
<reference evidence="5" key="2">
    <citation type="submission" date="2016-12" db="EMBL/GenBank/DDBJ databases">
        <title>Whole genome sequencing of Sphingomonas sp. ABOJV.</title>
        <authorList>
            <person name="Conlan S."/>
            <person name="Thomas P.J."/>
            <person name="Mullikin J."/>
            <person name="Palmore T.N."/>
            <person name="Frank K.M."/>
            <person name="Segre J.A."/>
        </authorList>
    </citation>
    <scope>NUCLEOTIDE SEQUENCE [LARGE SCALE GENOMIC DNA]</scope>
    <source>
        <strain evidence="5">ABOJV</strain>
    </source>
</reference>
<name>A0A1L6JAD1_9SPHN</name>
<dbReference type="PANTHER" id="PTHR43252:SF7">
    <property type="entry name" value="TRANSCRIPTIONAL REGULATOR YQJI"/>
    <property type="match status" value="1"/>
</dbReference>
<dbReference type="SUPFAM" id="SSF46785">
    <property type="entry name" value="Winged helix' DNA-binding domain"/>
    <property type="match status" value="1"/>
</dbReference>
<reference evidence="3" key="1">
    <citation type="submission" date="2016-12" db="EMBL/GenBank/DDBJ databases">
        <title>Whole genome sequencing of Sphingomonas koreensis.</title>
        <authorList>
            <person name="Conlan S."/>
            <person name="Thomas P.J."/>
            <person name="Mullikin J."/>
            <person name="Palmore T.N."/>
            <person name="Frank K.M."/>
            <person name="Segre J.A."/>
        </authorList>
    </citation>
    <scope>NUCLEOTIDE SEQUENCE</scope>
    <source>
        <strain evidence="3">ABOJV</strain>
    </source>
</reference>
<keyword evidence="5" id="KW-1185">Reference proteome</keyword>
<sequence>MFRGTHHRGCGPRGEMRFGGGFGPRGRRQWGPFTVEWDVSGEGMGGGRGRRRMFQGDELRLVLLKLIEEAPRHGYELIREIEERTGGAYAPSPGVVYPTLTMLADMELIAEQASDDAKKIFAITTAGQAHLTEREEEVEALMERLAQIGTMRSRSHGSPVRRAMGNLRQVLQHRLGDGEVSQETLHAVADLIDEAARKIERL</sequence>
<organism evidence="3 5">
    <name type="scientific">Sphingomonas koreensis</name>
    <dbReference type="NCBI Taxonomy" id="93064"/>
    <lineage>
        <taxon>Bacteria</taxon>
        <taxon>Pseudomonadati</taxon>
        <taxon>Pseudomonadota</taxon>
        <taxon>Alphaproteobacteria</taxon>
        <taxon>Sphingomonadales</taxon>
        <taxon>Sphingomonadaceae</taxon>
        <taxon>Sphingomonas</taxon>
    </lineage>
</organism>
<feature type="domain" description="Transcription regulator PadR N-terminal" evidence="2">
    <location>
        <begin position="63"/>
        <end position="132"/>
    </location>
</feature>
<dbReference type="PANTHER" id="PTHR43252">
    <property type="entry name" value="TRANSCRIPTIONAL REGULATOR YQJI"/>
    <property type="match status" value="1"/>
</dbReference>
<dbReference type="EMBL" id="CP018820">
    <property type="protein sequence ID" value="APR52885.1"/>
    <property type="molecule type" value="Genomic_DNA"/>
</dbReference>
<evidence type="ECO:0000256" key="1">
    <source>
        <dbReference type="SAM" id="MobiDB-lite"/>
    </source>
</evidence>
<evidence type="ECO:0000259" key="2">
    <source>
        <dbReference type="Pfam" id="PF03551"/>
    </source>
</evidence>
<evidence type="ECO:0000313" key="4">
    <source>
        <dbReference type="EMBL" id="RSV04144.1"/>
    </source>
</evidence>
<dbReference type="InterPro" id="IPR036388">
    <property type="entry name" value="WH-like_DNA-bd_sf"/>
</dbReference>
<dbReference type="Proteomes" id="UP000286681">
    <property type="component" value="Unassembled WGS sequence"/>
</dbReference>